<dbReference type="Pfam" id="PF09848">
    <property type="entry name" value="SLFN-g3_helicase"/>
    <property type="match status" value="2"/>
</dbReference>
<protein>
    <submittedName>
        <fullName evidence="2">DUF2075 domain-containing protein</fullName>
    </submittedName>
</protein>
<dbReference type="EMBL" id="JACNYK010000002">
    <property type="protein sequence ID" value="MBD1425704.1"/>
    <property type="molecule type" value="Genomic_DNA"/>
</dbReference>
<feature type="domain" description="Schlafen group 3-like DNA/RNA helicase" evidence="1">
    <location>
        <begin position="108"/>
        <end position="138"/>
    </location>
</feature>
<feature type="domain" description="Schlafen group 3-like DNA/RNA helicase" evidence="1">
    <location>
        <begin position="12"/>
        <end position="96"/>
    </location>
</feature>
<name>A0ABR7Y321_9SPHI</name>
<reference evidence="2 3" key="1">
    <citation type="submission" date="2020-08" db="EMBL/GenBank/DDBJ databases">
        <title>Sphingobacterium sp. DN00404 isolated from aquaculture water.</title>
        <authorList>
            <person name="Zhang M."/>
        </authorList>
    </citation>
    <scope>NUCLEOTIDE SEQUENCE [LARGE SCALE GENOMIC DNA]</scope>
    <source>
        <strain evidence="2 3">KCTC 32294</strain>
    </source>
</reference>
<evidence type="ECO:0000259" key="1">
    <source>
        <dbReference type="Pfam" id="PF09848"/>
    </source>
</evidence>
<gene>
    <name evidence="2" type="ORF">H8B17_08935</name>
</gene>
<dbReference type="InterPro" id="IPR018647">
    <property type="entry name" value="SLFN_3-like_DNA/RNA_helicase"/>
</dbReference>
<dbReference type="Proteomes" id="UP000606494">
    <property type="component" value="Unassembled WGS sequence"/>
</dbReference>
<evidence type="ECO:0000313" key="2">
    <source>
        <dbReference type="EMBL" id="MBD1425704.1"/>
    </source>
</evidence>
<organism evidence="2 3">
    <name type="scientific">Sphingobacterium arenae</name>
    <dbReference type="NCBI Taxonomy" id="1280598"/>
    <lineage>
        <taxon>Bacteria</taxon>
        <taxon>Pseudomonadati</taxon>
        <taxon>Bacteroidota</taxon>
        <taxon>Sphingobacteriia</taxon>
        <taxon>Sphingobacteriales</taxon>
        <taxon>Sphingobacteriaceae</taxon>
        <taxon>Sphingobacterium</taxon>
    </lineage>
</organism>
<comment type="caution">
    <text evidence="2">The sequence shown here is derived from an EMBL/GenBank/DDBJ whole genome shotgun (WGS) entry which is preliminary data.</text>
</comment>
<evidence type="ECO:0000313" key="3">
    <source>
        <dbReference type="Proteomes" id="UP000606494"/>
    </source>
</evidence>
<proteinExistence type="predicted"/>
<keyword evidence="3" id="KW-1185">Reference proteome</keyword>
<dbReference type="RefSeq" id="WP_190308846.1">
    <property type="nucleotide sequence ID" value="NZ_JACNYK010000002.1"/>
</dbReference>
<sequence>MNIPTVSDVPPMDESHRIREKTGYPFKPTGRLQVEELLWAARISVFFIDDYQVVRRGEIGSSSFIRAQAEKMGCTVYEYDLESQFRNGGSEKYSQWGFPENSHDGQVKGSEVFVQLVKNTYRVLLGRGMKACYVYFMDKETERYFRSRVRR</sequence>
<accession>A0ABR7Y321</accession>